<proteinExistence type="predicted"/>
<dbReference type="EMBL" id="VSRR010101496">
    <property type="protein sequence ID" value="MPC95243.1"/>
    <property type="molecule type" value="Genomic_DNA"/>
</dbReference>
<accession>A0A5B7JLE2</accession>
<evidence type="ECO:0000313" key="1">
    <source>
        <dbReference type="EMBL" id="MPC95243.1"/>
    </source>
</evidence>
<reference evidence="1 2" key="1">
    <citation type="submission" date="2019-05" db="EMBL/GenBank/DDBJ databases">
        <title>Another draft genome of Portunus trituberculatus and its Hox gene families provides insights of decapod evolution.</title>
        <authorList>
            <person name="Jeong J.-H."/>
            <person name="Song I."/>
            <person name="Kim S."/>
            <person name="Choi T."/>
            <person name="Kim D."/>
            <person name="Ryu S."/>
            <person name="Kim W."/>
        </authorList>
    </citation>
    <scope>NUCLEOTIDE SEQUENCE [LARGE SCALE GENOMIC DNA]</scope>
    <source>
        <tissue evidence="1">Muscle</tissue>
    </source>
</reference>
<organism evidence="1 2">
    <name type="scientific">Portunus trituberculatus</name>
    <name type="common">Swimming crab</name>
    <name type="synonym">Neptunus trituberculatus</name>
    <dbReference type="NCBI Taxonomy" id="210409"/>
    <lineage>
        <taxon>Eukaryota</taxon>
        <taxon>Metazoa</taxon>
        <taxon>Ecdysozoa</taxon>
        <taxon>Arthropoda</taxon>
        <taxon>Crustacea</taxon>
        <taxon>Multicrustacea</taxon>
        <taxon>Malacostraca</taxon>
        <taxon>Eumalacostraca</taxon>
        <taxon>Eucarida</taxon>
        <taxon>Decapoda</taxon>
        <taxon>Pleocyemata</taxon>
        <taxon>Brachyura</taxon>
        <taxon>Eubrachyura</taxon>
        <taxon>Portunoidea</taxon>
        <taxon>Portunidae</taxon>
        <taxon>Portuninae</taxon>
        <taxon>Portunus</taxon>
    </lineage>
</organism>
<comment type="caution">
    <text evidence="1">The sequence shown here is derived from an EMBL/GenBank/DDBJ whole genome shotgun (WGS) entry which is preliminary data.</text>
</comment>
<gene>
    <name evidence="1" type="ORF">E2C01_090445</name>
</gene>
<evidence type="ECO:0000313" key="2">
    <source>
        <dbReference type="Proteomes" id="UP000324222"/>
    </source>
</evidence>
<protein>
    <submittedName>
        <fullName evidence="1">Uncharacterized protein</fullName>
    </submittedName>
</protein>
<sequence>MNDDGDEKDDVKR</sequence>
<dbReference type="Proteomes" id="UP000324222">
    <property type="component" value="Unassembled WGS sequence"/>
</dbReference>
<name>A0A5B7JLE2_PORTR</name>
<keyword evidence="2" id="KW-1185">Reference proteome</keyword>